<comment type="similarity">
    <text evidence="2">Belongs to the TMEM86 family.</text>
</comment>
<dbReference type="Proteomes" id="UP000077519">
    <property type="component" value="Unassembled WGS sequence"/>
</dbReference>
<evidence type="ECO:0000256" key="2">
    <source>
        <dbReference type="ARBA" id="ARBA00007375"/>
    </source>
</evidence>
<dbReference type="EMBL" id="LVHI01000004">
    <property type="protein sequence ID" value="OAK56394.1"/>
    <property type="molecule type" value="Genomic_DNA"/>
</dbReference>
<evidence type="ECO:0000313" key="6">
    <source>
        <dbReference type="EMBL" id="OAK56394.1"/>
    </source>
</evidence>
<sequence>MKRTSVARIFFAGSAAATVIGAATGRERVHRVAKPMMMPALAASVERPSAVLGSALAAATLGDVLMLDPDDDARILGGAGAFAVMQTCYSVLLASRGARITTAAALPRLAGWGVAAVALRKRSPDVAPGLAGYGVLLATMSTLSADPTLAPGATVRAGVVVPTGDTRSWLAAGGVLFTISDALIAFRRLVPSSERVRRIAEGAVLSTYAVAQYLLVRGLSGE</sequence>
<dbReference type="GO" id="GO:0016020">
    <property type="term" value="C:membrane"/>
    <property type="evidence" value="ECO:0007669"/>
    <property type="project" value="UniProtKB-SubCell"/>
</dbReference>
<evidence type="ECO:0008006" key="8">
    <source>
        <dbReference type="Google" id="ProtNLM"/>
    </source>
</evidence>
<proteinExistence type="inferred from homology"/>
<keyword evidence="3" id="KW-0812">Transmembrane</keyword>
<name>A0A177YLF1_9NOCA</name>
<dbReference type="PANTHER" id="PTHR31885">
    <property type="entry name" value="GH04784P"/>
    <property type="match status" value="1"/>
</dbReference>
<dbReference type="PANTHER" id="PTHR31885:SF6">
    <property type="entry name" value="GH04784P"/>
    <property type="match status" value="1"/>
</dbReference>
<dbReference type="RefSeq" id="WP_068421871.1">
    <property type="nucleotide sequence ID" value="NZ_LVHI01000004.1"/>
</dbReference>
<evidence type="ECO:0000256" key="3">
    <source>
        <dbReference type="ARBA" id="ARBA00022692"/>
    </source>
</evidence>
<dbReference type="Pfam" id="PF07947">
    <property type="entry name" value="YhhN"/>
    <property type="match status" value="1"/>
</dbReference>
<evidence type="ECO:0000256" key="5">
    <source>
        <dbReference type="ARBA" id="ARBA00023136"/>
    </source>
</evidence>
<keyword evidence="5" id="KW-0472">Membrane</keyword>
<evidence type="ECO:0000256" key="4">
    <source>
        <dbReference type="ARBA" id="ARBA00022989"/>
    </source>
</evidence>
<dbReference type="AlphaFoldDB" id="A0A177YLF1"/>
<keyword evidence="4" id="KW-1133">Transmembrane helix</keyword>
<evidence type="ECO:0000256" key="1">
    <source>
        <dbReference type="ARBA" id="ARBA00004141"/>
    </source>
</evidence>
<evidence type="ECO:0000313" key="7">
    <source>
        <dbReference type="Proteomes" id="UP000077519"/>
    </source>
</evidence>
<organism evidence="6 7">
    <name type="scientific">Rhodococcoides kyotonense</name>
    <dbReference type="NCBI Taxonomy" id="398843"/>
    <lineage>
        <taxon>Bacteria</taxon>
        <taxon>Bacillati</taxon>
        <taxon>Actinomycetota</taxon>
        <taxon>Actinomycetes</taxon>
        <taxon>Mycobacteriales</taxon>
        <taxon>Nocardiaceae</taxon>
        <taxon>Rhodococcoides</taxon>
    </lineage>
</organism>
<dbReference type="GO" id="GO:0016787">
    <property type="term" value="F:hydrolase activity"/>
    <property type="evidence" value="ECO:0007669"/>
    <property type="project" value="TreeGrafter"/>
</dbReference>
<reference evidence="6 7" key="1">
    <citation type="submission" date="2016-03" db="EMBL/GenBank/DDBJ databases">
        <title>Genome sequence of Rhodococcus kyotonensis KB10.</title>
        <authorList>
            <person name="Jeong H."/>
            <person name="Hong C.E."/>
            <person name="Jo S.H."/>
            <person name="Park J.M."/>
        </authorList>
    </citation>
    <scope>NUCLEOTIDE SEQUENCE [LARGE SCALE GENOMIC DNA]</scope>
    <source>
        <strain evidence="6 7">KB10</strain>
    </source>
</reference>
<protein>
    <recommendedName>
        <fullName evidence="8">YhhN-like protein</fullName>
    </recommendedName>
</protein>
<comment type="subcellular location">
    <subcellularLocation>
        <location evidence="1">Membrane</location>
        <topology evidence="1">Multi-pass membrane protein</topology>
    </subcellularLocation>
</comment>
<comment type="caution">
    <text evidence="6">The sequence shown here is derived from an EMBL/GenBank/DDBJ whole genome shotgun (WGS) entry which is preliminary data.</text>
</comment>
<gene>
    <name evidence="6" type="ORF">A3K89_16320</name>
</gene>
<keyword evidence="7" id="KW-1185">Reference proteome</keyword>
<dbReference type="InterPro" id="IPR012506">
    <property type="entry name" value="TMEM86B-like"/>
</dbReference>
<accession>A0A177YLF1</accession>